<protein>
    <recommendedName>
        <fullName evidence="3">Class I lanthipeptide</fullName>
    </recommendedName>
</protein>
<dbReference type="RefSeq" id="WP_139012860.1">
    <property type="nucleotide sequence ID" value="NZ_VBSN01000041.1"/>
</dbReference>
<proteinExistence type="predicted"/>
<evidence type="ECO:0008006" key="3">
    <source>
        <dbReference type="Google" id="ProtNLM"/>
    </source>
</evidence>
<dbReference type="InterPro" id="IPR058238">
    <property type="entry name" value="Lant_leader_dom"/>
</dbReference>
<comment type="caution">
    <text evidence="1">The sequence shown here is derived from an EMBL/GenBank/DDBJ whole genome shotgun (WGS) entry which is preliminary data.</text>
</comment>
<keyword evidence="2" id="KW-1185">Reference proteome</keyword>
<gene>
    <name evidence="1" type="ORF">FEM33_15105</name>
</gene>
<evidence type="ECO:0000313" key="2">
    <source>
        <dbReference type="Proteomes" id="UP000323994"/>
    </source>
</evidence>
<dbReference type="Proteomes" id="UP000323994">
    <property type="component" value="Unassembled WGS sequence"/>
</dbReference>
<accession>A0A5M8QRL3</accession>
<evidence type="ECO:0000313" key="1">
    <source>
        <dbReference type="EMBL" id="KAA6438897.1"/>
    </source>
</evidence>
<reference evidence="1 2" key="1">
    <citation type="submission" date="2019-05" db="EMBL/GenBank/DDBJ databases">
        <authorList>
            <person name="Qu J.-H."/>
        </authorList>
    </citation>
    <scope>NUCLEOTIDE SEQUENCE [LARGE SCALE GENOMIC DNA]</scope>
    <source>
        <strain evidence="1 2">NS28</strain>
    </source>
</reference>
<dbReference type="EMBL" id="VBSN01000041">
    <property type="protein sequence ID" value="KAA6438897.1"/>
    <property type="molecule type" value="Genomic_DNA"/>
</dbReference>
<dbReference type="NCBIfam" id="NF038153">
    <property type="entry name" value="lant_leader_L1a"/>
    <property type="match status" value="1"/>
</dbReference>
<organism evidence="1 2">
    <name type="scientific">Dyadobacter flavalbus</name>
    <dbReference type="NCBI Taxonomy" id="2579942"/>
    <lineage>
        <taxon>Bacteria</taxon>
        <taxon>Pseudomonadati</taxon>
        <taxon>Bacteroidota</taxon>
        <taxon>Cytophagia</taxon>
        <taxon>Cytophagales</taxon>
        <taxon>Spirosomataceae</taxon>
        <taxon>Dyadobacter</taxon>
    </lineage>
</organism>
<sequence>MKKKSTTSKLSIDKETIARLNLEQLSEEQAQEVEGGVTGFTAPGQSCCAGSNGTYTSCC</sequence>
<dbReference type="AlphaFoldDB" id="A0A5M8QRL3"/>
<name>A0A5M8QRL3_9BACT</name>
<dbReference type="OrthoDB" id="965519at2"/>